<keyword evidence="3" id="KW-1185">Reference proteome</keyword>
<name>A0A0F4LLG4_9LACO</name>
<reference evidence="2 3" key="1">
    <citation type="submission" date="2015-01" db="EMBL/GenBank/DDBJ databases">
        <title>Comparative genomics of the lactic acid bacteria isolated from the honey bee gut.</title>
        <authorList>
            <person name="Ellegaard K.M."/>
            <person name="Tamarit D."/>
            <person name="Javelind E."/>
            <person name="Olofsson T."/>
            <person name="Andersson S.G."/>
            <person name="Vasquez A."/>
        </authorList>
    </citation>
    <scope>NUCLEOTIDE SEQUENCE [LARGE SCALE GENOMIC DNA]</scope>
    <source>
        <strain evidence="2 3">Hma11</strain>
        <plasmid evidence="2">pHma11p1</plasmid>
    </source>
</reference>
<keyword evidence="1" id="KW-0812">Transmembrane</keyword>
<dbReference type="Pfam" id="PF16475">
    <property type="entry name" value="DUF5052"/>
    <property type="match status" value="1"/>
</dbReference>
<dbReference type="PATRIC" id="fig|303541.3.peg.98"/>
<dbReference type="RefSeq" id="WP_046308365.1">
    <property type="nucleotide sequence ID" value="NZ_KQ034005.1"/>
</dbReference>
<gene>
    <name evidence="2" type="ORF">JF72_15250</name>
</gene>
<evidence type="ECO:0000256" key="1">
    <source>
        <dbReference type="SAM" id="Phobius"/>
    </source>
</evidence>
<organism evidence="2 3">
    <name type="scientific">Lactobacillus apis</name>
    <dbReference type="NCBI Taxonomy" id="303541"/>
    <lineage>
        <taxon>Bacteria</taxon>
        <taxon>Bacillati</taxon>
        <taxon>Bacillota</taxon>
        <taxon>Bacilli</taxon>
        <taxon>Lactobacillales</taxon>
        <taxon>Lactobacillaceae</taxon>
        <taxon>Lactobacillus</taxon>
    </lineage>
</organism>
<protein>
    <submittedName>
        <fullName evidence="2">Uncharacterized protein</fullName>
    </submittedName>
</protein>
<accession>A0A0F4LLG4</accession>
<keyword evidence="1" id="KW-0472">Membrane</keyword>
<geneLocation type="plasmid" evidence="2">
    <name>pHma11p1</name>
</geneLocation>
<evidence type="ECO:0000313" key="2">
    <source>
        <dbReference type="EMBL" id="KJY59687.1"/>
    </source>
</evidence>
<proteinExistence type="predicted"/>
<keyword evidence="2" id="KW-0614">Plasmid</keyword>
<evidence type="ECO:0000313" key="3">
    <source>
        <dbReference type="Proteomes" id="UP000033682"/>
    </source>
</evidence>
<feature type="transmembrane region" description="Helical" evidence="1">
    <location>
        <begin position="20"/>
        <end position="42"/>
    </location>
</feature>
<dbReference type="EMBL" id="JXLG01000016">
    <property type="protein sequence ID" value="KJY59687.1"/>
    <property type="molecule type" value="Genomic_DNA"/>
</dbReference>
<dbReference type="HOGENOM" id="CLU_1110290_0_0_9"/>
<sequence length="226" mass="26028">MRKIINSFKSYLKEDPNNPYIVGAMFFSIILDVCLLCLYFGYVRPQEHKPPDPITIDIDKPNTKIEYFTYSGVKEKELTQNSVTVKFKDDNSFKIHNGFKVFNSVPLSDAPVIISNGIKDYANIYARKNLDFRSSKYEFLPIEFYKTFKSSWKDTKNKAVFVYAAQGKPIACFEGSHVNVNATPSKKVKEIRVDGHKAIIINSDYSIYKVGQLKDMYTKKIKVKKN</sequence>
<dbReference type="AlphaFoldDB" id="A0A0F4LLG4"/>
<dbReference type="InterPro" id="IPR032484">
    <property type="entry name" value="DUF5052"/>
</dbReference>
<keyword evidence="1" id="KW-1133">Transmembrane helix</keyword>
<dbReference type="Proteomes" id="UP000033682">
    <property type="component" value="Unassembled WGS sequence"/>
</dbReference>
<comment type="caution">
    <text evidence="2">The sequence shown here is derived from an EMBL/GenBank/DDBJ whole genome shotgun (WGS) entry which is preliminary data.</text>
</comment>